<gene>
    <name evidence="2" type="ORF">FHS79_000363</name>
</gene>
<evidence type="ECO:0000256" key="1">
    <source>
        <dbReference type="SAM" id="SignalP"/>
    </source>
</evidence>
<evidence type="ECO:0000313" key="2">
    <source>
        <dbReference type="EMBL" id="MBB6226210.1"/>
    </source>
</evidence>
<comment type="caution">
    <text evidence="2">The sequence shown here is derived from an EMBL/GenBank/DDBJ whole genome shotgun (WGS) entry which is preliminary data.</text>
</comment>
<keyword evidence="3" id="KW-1185">Reference proteome</keyword>
<dbReference type="AlphaFoldDB" id="A0A841L1B6"/>
<accession>A0A841L1B6</accession>
<dbReference type="InterPro" id="IPR030972">
    <property type="entry name" value="UrcA_uranyl"/>
</dbReference>
<dbReference type="Proteomes" id="UP000538147">
    <property type="component" value="Unassembled WGS sequence"/>
</dbReference>
<feature type="chain" id="PRO_5032586693" evidence="1">
    <location>
        <begin position="37"/>
        <end position="116"/>
    </location>
</feature>
<keyword evidence="1" id="KW-0732">Signal</keyword>
<sequence>MFAFAQSTASRAAFGLVGTVIGAALCIGAAAGPAQAQQVDAPRSVKVAIGDLNLASTVDHKRLDTRLRAAARSVCANGGDTIADRTHQSQCIRDAIKATEPARMAATARPSVDPVG</sequence>
<reference evidence="2 3" key="1">
    <citation type="submission" date="2020-08" db="EMBL/GenBank/DDBJ databases">
        <title>Genomic Encyclopedia of Type Strains, Phase IV (KMG-IV): sequencing the most valuable type-strain genomes for metagenomic binning, comparative biology and taxonomic classification.</title>
        <authorList>
            <person name="Goeker M."/>
        </authorList>
    </citation>
    <scope>NUCLEOTIDE SEQUENCE [LARGE SCALE GENOMIC DNA]</scope>
    <source>
        <strain evidence="2 3">DSM 102189</strain>
    </source>
</reference>
<feature type="signal peptide" evidence="1">
    <location>
        <begin position="1"/>
        <end position="36"/>
    </location>
</feature>
<evidence type="ECO:0000313" key="3">
    <source>
        <dbReference type="Proteomes" id="UP000538147"/>
    </source>
</evidence>
<dbReference type="EMBL" id="JACIIV010000002">
    <property type="protein sequence ID" value="MBB6226210.1"/>
    <property type="molecule type" value="Genomic_DNA"/>
</dbReference>
<organism evidence="2 3">
    <name type="scientific">Polymorphobacter multimanifer</name>
    <dbReference type="NCBI Taxonomy" id="1070431"/>
    <lineage>
        <taxon>Bacteria</taxon>
        <taxon>Pseudomonadati</taxon>
        <taxon>Pseudomonadota</taxon>
        <taxon>Alphaproteobacteria</taxon>
        <taxon>Sphingomonadales</taxon>
        <taxon>Sphingosinicellaceae</taxon>
        <taxon>Polymorphobacter</taxon>
    </lineage>
</organism>
<proteinExistence type="predicted"/>
<name>A0A841L1B6_9SPHN</name>
<dbReference type="RefSeq" id="WP_184194471.1">
    <property type="nucleotide sequence ID" value="NZ_BMOX01000035.1"/>
</dbReference>
<protein>
    <submittedName>
        <fullName evidence="2">UrcA family protein</fullName>
    </submittedName>
</protein>
<dbReference type="NCBIfam" id="TIGR04433">
    <property type="entry name" value="UrcA_uranyl"/>
    <property type="match status" value="1"/>
</dbReference>